<feature type="transmembrane region" description="Helical" evidence="1">
    <location>
        <begin position="739"/>
        <end position="760"/>
    </location>
</feature>
<dbReference type="Gene3D" id="3.30.70.1430">
    <property type="entry name" value="Multidrug efflux transporter AcrB pore domain"/>
    <property type="match status" value="1"/>
</dbReference>
<feature type="transmembrane region" description="Helical" evidence="1">
    <location>
        <begin position="158"/>
        <end position="177"/>
    </location>
</feature>
<feature type="transmembrane region" description="Helical" evidence="1">
    <location>
        <begin position="788"/>
        <end position="805"/>
    </location>
</feature>
<dbReference type="Gene3D" id="3.30.2090.10">
    <property type="entry name" value="Multidrug efflux transporter AcrB TolC docking domain, DN and DC subdomains"/>
    <property type="match status" value="2"/>
</dbReference>
<feature type="transmembrane region" description="Helical" evidence="1">
    <location>
        <begin position="256"/>
        <end position="275"/>
    </location>
</feature>
<sequence>MRGSADTQVAVKVDPIRLEGYNLTLGEVKAALAASNTQGKVGSVTQDLISYSVTLDERYESLDAIRNTAISTIDGATITIDDVATVVMESTASFREQYLDGSPVVSLTLTNESDSNASTVAKAVKQALGSIQAELPDGVTLSLQQDSTTMISSTMQEVYKSALQGVLLAALVIFLFLRNLKATLVISLSMPISILFTLMAMSFFDISINSMSMSGLILGIGMIVDASIIILENTYNYREKNYSSAASAILGSKNMSTAIVASTLTTICVFIPLLIYKNQLEMVGIMFQDLIITVCIALISSLFVAVTLVPALSGSILRLDTRVQKPLRWGVLRRLDSLYCKAESALESGYASCLQYVLKHRLLVIVLLVLLLVFSTQYFGGIGMNLTPQMSTDDSISISLTMPSGYTKEATKEELFRVQRGLLEELSADAYTQIMVEVGSGNTGSIEISLPDITTQVYSTTELKATISPLLEQNPRATWTYGGGRGPMNSSPINISVRATDTALIRETANQIATIIASSVPSATNVATDLENGSPKILIDIDEQKAQDLGLTMSDLYSTVSLALSGSTATTISTFSSEQTYDLVVSMDDDNYTSINDLGSLLIKTKASSIRLESIASFSTSTAPASITRENKVRVNHVTASLADGYSANQVQEQVQQALDAQLLIPEGVEVSLGGDMQQMTSYGPVLILIIALALLLVYAVMAAQFESLVDPFIIFATIPMLLIGVVGIHLVMNQSFTLFSIVGIVALIGVVVNNGIVLIDSINQLVARKVSVHEACLTAARTRLRPILMTTLTTILGLIPLAFFPGEGSEMMQPIALTFIGGLATGSLLTLFLSPTLYTLLNKRREKRYFAADSLANQLALFDREGR</sequence>
<gene>
    <name evidence="2" type="primary">mdtC_34</name>
    <name evidence="2" type="ORF">SDC9_78390</name>
</gene>
<dbReference type="Gene3D" id="3.30.70.1320">
    <property type="entry name" value="Multidrug efflux transporter AcrB pore domain like"/>
    <property type="match status" value="1"/>
</dbReference>
<feature type="transmembrane region" description="Helical" evidence="1">
    <location>
        <begin position="817"/>
        <end position="842"/>
    </location>
</feature>
<evidence type="ECO:0000256" key="1">
    <source>
        <dbReference type="SAM" id="Phobius"/>
    </source>
</evidence>
<keyword evidence="1" id="KW-1133">Transmembrane helix</keyword>
<keyword evidence="1" id="KW-0472">Membrane</keyword>
<feature type="transmembrane region" description="Helical" evidence="1">
    <location>
        <begin position="184"/>
        <end position="204"/>
    </location>
</feature>
<keyword evidence="1" id="KW-0812">Transmembrane</keyword>
<accession>A0A644YZD0</accession>
<feature type="transmembrane region" description="Helical" evidence="1">
    <location>
        <begin position="216"/>
        <end position="235"/>
    </location>
</feature>
<proteinExistence type="predicted"/>
<comment type="caution">
    <text evidence="2">The sequence shown here is derived from an EMBL/GenBank/DDBJ whole genome shotgun (WGS) entry which is preliminary data.</text>
</comment>
<dbReference type="Gene3D" id="1.20.1640.10">
    <property type="entry name" value="Multidrug efflux transporter AcrB transmembrane domain"/>
    <property type="match status" value="2"/>
</dbReference>
<dbReference type="InterPro" id="IPR027463">
    <property type="entry name" value="AcrB_DN_DC_subdom"/>
</dbReference>
<dbReference type="GO" id="GO:0005886">
    <property type="term" value="C:plasma membrane"/>
    <property type="evidence" value="ECO:0007669"/>
    <property type="project" value="TreeGrafter"/>
</dbReference>
<evidence type="ECO:0000313" key="2">
    <source>
        <dbReference type="EMBL" id="MPM31833.1"/>
    </source>
</evidence>
<dbReference type="AlphaFoldDB" id="A0A644YZD0"/>
<reference evidence="2" key="1">
    <citation type="submission" date="2019-08" db="EMBL/GenBank/DDBJ databases">
        <authorList>
            <person name="Kucharzyk K."/>
            <person name="Murdoch R.W."/>
            <person name="Higgins S."/>
            <person name="Loffler F."/>
        </authorList>
    </citation>
    <scope>NUCLEOTIDE SEQUENCE</scope>
</reference>
<dbReference type="EMBL" id="VSSQ01006189">
    <property type="protein sequence ID" value="MPM31833.1"/>
    <property type="molecule type" value="Genomic_DNA"/>
</dbReference>
<dbReference type="SUPFAM" id="SSF82714">
    <property type="entry name" value="Multidrug efflux transporter AcrB TolC docking domain, DN and DC subdomains"/>
    <property type="match status" value="2"/>
</dbReference>
<dbReference type="GO" id="GO:0042910">
    <property type="term" value="F:xenobiotic transmembrane transporter activity"/>
    <property type="evidence" value="ECO:0007669"/>
    <property type="project" value="TreeGrafter"/>
</dbReference>
<feature type="transmembrane region" description="Helical" evidence="1">
    <location>
        <begin position="290"/>
        <end position="312"/>
    </location>
</feature>
<dbReference type="SUPFAM" id="SSF82866">
    <property type="entry name" value="Multidrug efflux transporter AcrB transmembrane domain"/>
    <property type="match status" value="2"/>
</dbReference>
<protein>
    <submittedName>
        <fullName evidence="2">Multidrug resistance protein MdtC</fullName>
    </submittedName>
</protein>
<name>A0A644YZD0_9ZZZZ</name>
<dbReference type="InterPro" id="IPR001036">
    <property type="entry name" value="Acrflvin-R"/>
</dbReference>
<dbReference type="PANTHER" id="PTHR32063:SF0">
    <property type="entry name" value="SWARMING MOTILITY PROTEIN SWRC"/>
    <property type="match status" value="1"/>
</dbReference>
<organism evidence="2">
    <name type="scientific">bioreactor metagenome</name>
    <dbReference type="NCBI Taxonomy" id="1076179"/>
    <lineage>
        <taxon>unclassified sequences</taxon>
        <taxon>metagenomes</taxon>
        <taxon>ecological metagenomes</taxon>
    </lineage>
</organism>
<dbReference type="Gene3D" id="3.30.70.1440">
    <property type="entry name" value="Multidrug efflux transporter AcrB pore domain"/>
    <property type="match status" value="1"/>
</dbReference>
<feature type="transmembrane region" description="Helical" evidence="1">
    <location>
        <begin position="682"/>
        <end position="701"/>
    </location>
</feature>
<feature type="transmembrane region" description="Helical" evidence="1">
    <location>
        <begin position="362"/>
        <end position="380"/>
    </location>
</feature>
<dbReference type="PANTHER" id="PTHR32063">
    <property type="match status" value="1"/>
</dbReference>
<feature type="transmembrane region" description="Helical" evidence="1">
    <location>
        <begin position="713"/>
        <end position="733"/>
    </location>
</feature>
<dbReference type="PRINTS" id="PR00702">
    <property type="entry name" value="ACRIFLAVINRP"/>
</dbReference>
<dbReference type="Pfam" id="PF00873">
    <property type="entry name" value="ACR_tran"/>
    <property type="match status" value="1"/>
</dbReference>